<keyword evidence="1" id="KW-0472">Membrane</keyword>
<proteinExistence type="predicted"/>
<name>A0A172TFQ2_9BACL</name>
<sequence length="168" mass="18216">MNYKGIFGLALMILGLFLFLNNGDSFSTGDVFSTFWPTLFVFPVSLFLHWLYFGMIGPKGVGLVVPAGVLTVVAIVCQIATLFDNWSVMWPGFLLAPALGLLELYIFGGRNKFLLIPVTVLTSVSIVFFASFSLQSIFNSLTGQPVIAIVMILIGALALISGGRKAER</sequence>
<dbReference type="PATRIC" id="fig|1178515.4.peg.810"/>
<evidence type="ECO:0000256" key="1">
    <source>
        <dbReference type="SAM" id="Phobius"/>
    </source>
</evidence>
<evidence type="ECO:0000313" key="3">
    <source>
        <dbReference type="Proteomes" id="UP000076927"/>
    </source>
</evidence>
<keyword evidence="3" id="KW-1185">Reference proteome</keyword>
<protein>
    <submittedName>
        <fullName evidence="2">Membrane protein</fullName>
    </submittedName>
</protein>
<feature type="transmembrane region" description="Helical" evidence="1">
    <location>
        <begin position="146"/>
        <end position="163"/>
    </location>
</feature>
<keyword evidence="1" id="KW-0812">Transmembrane</keyword>
<dbReference type="AlphaFoldDB" id="A0A172TFQ2"/>
<accession>A0A172TFQ2</accession>
<dbReference type="Proteomes" id="UP000076927">
    <property type="component" value="Chromosome"/>
</dbReference>
<feature type="transmembrane region" description="Helical" evidence="1">
    <location>
        <begin position="89"/>
        <end position="107"/>
    </location>
</feature>
<dbReference type="OrthoDB" id="49365at2"/>
<dbReference type="RefSeq" id="WP_068604491.1">
    <property type="nucleotide sequence ID" value="NZ_CP011388.1"/>
</dbReference>
<gene>
    <name evidence="2" type="ORF">SY83_04070</name>
</gene>
<feature type="transmembrane region" description="Helical" evidence="1">
    <location>
        <begin position="114"/>
        <end position="134"/>
    </location>
</feature>
<dbReference type="KEGG" id="pswu:SY83_04070"/>
<keyword evidence="1" id="KW-1133">Transmembrane helix</keyword>
<evidence type="ECO:0000313" key="2">
    <source>
        <dbReference type="EMBL" id="ANE45613.1"/>
    </source>
</evidence>
<feature type="transmembrane region" description="Helical" evidence="1">
    <location>
        <begin position="60"/>
        <end position="83"/>
    </location>
</feature>
<dbReference type="EMBL" id="CP011388">
    <property type="protein sequence ID" value="ANE45613.1"/>
    <property type="molecule type" value="Genomic_DNA"/>
</dbReference>
<feature type="transmembrane region" description="Helical" evidence="1">
    <location>
        <begin position="35"/>
        <end position="53"/>
    </location>
</feature>
<reference evidence="2 3" key="1">
    <citation type="submission" date="2015-01" db="EMBL/GenBank/DDBJ databases">
        <title>Paenibacillus swuensis/DY6/whole genome sequencing.</title>
        <authorList>
            <person name="Kim M.K."/>
            <person name="Srinivasan S."/>
            <person name="Lee J.-J."/>
        </authorList>
    </citation>
    <scope>NUCLEOTIDE SEQUENCE [LARGE SCALE GENOMIC DNA]</scope>
    <source>
        <strain evidence="2 3">DY6</strain>
    </source>
</reference>
<dbReference type="STRING" id="1178515.SY83_04070"/>
<organism evidence="2 3">
    <name type="scientific">Paenibacillus swuensis</name>
    <dbReference type="NCBI Taxonomy" id="1178515"/>
    <lineage>
        <taxon>Bacteria</taxon>
        <taxon>Bacillati</taxon>
        <taxon>Bacillota</taxon>
        <taxon>Bacilli</taxon>
        <taxon>Bacillales</taxon>
        <taxon>Paenibacillaceae</taxon>
        <taxon>Paenibacillus</taxon>
    </lineage>
</organism>